<reference evidence="1 2" key="1">
    <citation type="submission" date="2016-08" db="EMBL/GenBank/DDBJ databases">
        <authorList>
            <person name="Seilhamer J.J."/>
        </authorList>
    </citation>
    <scope>NUCLEOTIDE SEQUENCE [LARGE SCALE GENOMIC DNA]</scope>
    <source>
        <strain evidence="1 2">KH-21-114</strain>
    </source>
</reference>
<evidence type="ECO:0000313" key="1">
    <source>
        <dbReference type="EMBL" id="POG10375.1"/>
    </source>
</evidence>
<dbReference type="EMBL" id="MINH01000019">
    <property type="protein sequence ID" value="POG10375.1"/>
    <property type="molecule type" value="Genomic_DNA"/>
</dbReference>
<reference evidence="1 2" key="2">
    <citation type="submission" date="2018-03" db="EMBL/GenBank/DDBJ databases">
        <title>Draft genome of Pseudomonas putida strain KH-21-114.</title>
        <authorList>
            <person name="Yoshizawa S."/>
            <person name="Khan N.H."/>
            <person name="Nishimura M."/>
            <person name="Chiura H.X."/>
            <person name="Ogura Y."/>
            <person name="Hayashi T."/>
            <person name="Kogure K."/>
        </authorList>
    </citation>
    <scope>NUCLEOTIDE SEQUENCE [LARGE SCALE GENOMIC DNA]</scope>
    <source>
        <strain evidence="1 2">KH-21-114</strain>
    </source>
</reference>
<evidence type="ECO:0000313" key="2">
    <source>
        <dbReference type="Proteomes" id="UP000237230"/>
    </source>
</evidence>
<name>A0A2S3X4H0_PSEPU</name>
<dbReference type="RefSeq" id="WP_103447149.1">
    <property type="nucleotide sequence ID" value="NZ_MINH01000019.1"/>
</dbReference>
<gene>
    <name evidence="1" type="ORF">BGP84_11805</name>
</gene>
<dbReference type="Proteomes" id="UP000237230">
    <property type="component" value="Unassembled WGS sequence"/>
</dbReference>
<proteinExistence type="predicted"/>
<sequence>MSTKDNVKKPLLTLYSDGEGSNGYPIDLDKTTLNEKLPALQPPLAYTHYKIENAKSANLITFSNSLESQVNGNELLIFAPIQSTGHATGTFQIRVIVQNTTTAICPLSDIYHVKADEEVITRGIRVMKCERAATDDANQPRMVSVVY</sequence>
<comment type="caution">
    <text evidence="1">The sequence shown here is derived from an EMBL/GenBank/DDBJ whole genome shotgun (WGS) entry which is preliminary data.</text>
</comment>
<dbReference type="AlphaFoldDB" id="A0A2S3X4H0"/>
<accession>A0A2S3X4H0</accession>
<protein>
    <submittedName>
        <fullName evidence="1">Uncharacterized protein</fullName>
    </submittedName>
</protein>
<organism evidence="1 2">
    <name type="scientific">Pseudomonas putida</name>
    <name type="common">Arthrobacter siderocapsulatus</name>
    <dbReference type="NCBI Taxonomy" id="303"/>
    <lineage>
        <taxon>Bacteria</taxon>
        <taxon>Pseudomonadati</taxon>
        <taxon>Pseudomonadota</taxon>
        <taxon>Gammaproteobacteria</taxon>
        <taxon>Pseudomonadales</taxon>
        <taxon>Pseudomonadaceae</taxon>
        <taxon>Pseudomonas</taxon>
    </lineage>
</organism>